<evidence type="ECO:0000313" key="1">
    <source>
        <dbReference type="EMBL" id="PIY95559.1"/>
    </source>
</evidence>
<dbReference type="AlphaFoldDB" id="A0A2M7RFN2"/>
<name>A0A2M7RFN2_9BACT</name>
<dbReference type="Proteomes" id="UP000230779">
    <property type="component" value="Unassembled WGS sequence"/>
</dbReference>
<organism evidence="1 2">
    <name type="scientific">Candidatus Kerfeldbacteria bacterium CG_4_10_14_0_8_um_filter_42_10</name>
    <dbReference type="NCBI Taxonomy" id="2014248"/>
    <lineage>
        <taxon>Bacteria</taxon>
        <taxon>Candidatus Kerfeldiibacteriota</taxon>
    </lineage>
</organism>
<proteinExistence type="predicted"/>
<evidence type="ECO:0000313" key="2">
    <source>
        <dbReference type="Proteomes" id="UP000230779"/>
    </source>
</evidence>
<reference evidence="1 2" key="1">
    <citation type="submission" date="2017-09" db="EMBL/GenBank/DDBJ databases">
        <title>Depth-based differentiation of microbial function through sediment-hosted aquifers and enrichment of novel symbionts in the deep terrestrial subsurface.</title>
        <authorList>
            <person name="Probst A.J."/>
            <person name="Ladd B."/>
            <person name="Jarett J.K."/>
            <person name="Geller-Mcgrath D.E."/>
            <person name="Sieber C.M."/>
            <person name="Emerson J.B."/>
            <person name="Anantharaman K."/>
            <person name="Thomas B.C."/>
            <person name="Malmstrom R."/>
            <person name="Stieglmeier M."/>
            <person name="Klingl A."/>
            <person name="Woyke T."/>
            <person name="Ryan C.M."/>
            <person name="Banfield J.F."/>
        </authorList>
    </citation>
    <scope>NUCLEOTIDE SEQUENCE [LARGE SCALE GENOMIC DNA]</scope>
    <source>
        <strain evidence="1">CG_4_10_14_0_8_um_filter_42_10</strain>
    </source>
</reference>
<protein>
    <submittedName>
        <fullName evidence="1">Uncharacterized protein</fullName>
    </submittedName>
</protein>
<gene>
    <name evidence="1" type="ORF">COY66_06405</name>
</gene>
<dbReference type="EMBL" id="PFMD01000077">
    <property type="protein sequence ID" value="PIY95559.1"/>
    <property type="molecule type" value="Genomic_DNA"/>
</dbReference>
<sequence length="131" mass="14811">MRSLVECITGFIESLKGFLPQENAPEPGTGLEVFLDFCQYPVETNLYIRLIVPANASQQKFRTAFLEFVGQRLNEFELPNNPELAFTDRERGKVACSWEASVKITLPKDISTNAFGKRGITRCIHRQSITV</sequence>
<accession>A0A2M7RFN2</accession>
<comment type="caution">
    <text evidence="1">The sequence shown here is derived from an EMBL/GenBank/DDBJ whole genome shotgun (WGS) entry which is preliminary data.</text>
</comment>